<gene>
    <name evidence="1" type="ordered locus">VC0395_A2503</name>
</gene>
<dbReference type="InterPro" id="IPR036953">
    <property type="entry name" value="GreA/GreB_C_sf"/>
</dbReference>
<reference evidence="1 2" key="1">
    <citation type="submission" date="2007-03" db="EMBL/GenBank/DDBJ databases">
        <authorList>
            <person name="Heidelberg J."/>
        </authorList>
    </citation>
    <scope>NUCLEOTIDE SEQUENCE [LARGE SCALE GENOMIC DNA]</scope>
    <source>
        <strain evidence="2">ATCC 39541 / Classical Ogawa 395 / O395</strain>
    </source>
</reference>
<dbReference type="GO" id="GO:0032784">
    <property type="term" value="P:regulation of DNA-templated transcription elongation"/>
    <property type="evidence" value="ECO:0007669"/>
    <property type="project" value="InterPro"/>
</dbReference>
<protein>
    <recommendedName>
        <fullName evidence="3">Transcription elongation factor GreA/GreB C-terminal domain-containing protein</fullName>
    </recommendedName>
</protein>
<dbReference type="SMR" id="A0A0H3AHK8"/>
<sequence>MYFTPGHTHRFVTVGNGMSKGSIMLNRLSLNIRRFLAGWWLRSRFLTYQSPLLLLELFEKLEHPRSPIERAPQRIKLGDTVSLVDAHRQLSFQVTLTTSENQHEVQGGVTCDSLLGAALLGRRQHEVFTLSIWGQPHCFAITHVQHSMQGKPTKLCHACYVSN</sequence>
<evidence type="ECO:0008006" key="3">
    <source>
        <dbReference type="Google" id="ProtNLM"/>
    </source>
</evidence>
<dbReference type="KEGG" id="vcr:VC395_0164"/>
<dbReference type="EMBL" id="CP000627">
    <property type="protein sequence ID" value="ABQ19469.1"/>
    <property type="molecule type" value="Genomic_DNA"/>
</dbReference>
<dbReference type="Gene3D" id="3.10.50.30">
    <property type="entry name" value="Transcription elongation factor, GreA/GreB, C-terminal domain"/>
    <property type="match status" value="1"/>
</dbReference>
<dbReference type="GO" id="GO:0003677">
    <property type="term" value="F:DNA binding"/>
    <property type="evidence" value="ECO:0007669"/>
    <property type="project" value="InterPro"/>
</dbReference>
<proteinExistence type="predicted"/>
<accession>A0A0H3AHK8</accession>
<dbReference type="AlphaFoldDB" id="A0A0H3AHK8"/>
<dbReference type="KEGG" id="vco:VC0395_A2503"/>
<evidence type="ECO:0000313" key="1">
    <source>
        <dbReference type="EMBL" id="ABQ19469.1"/>
    </source>
</evidence>
<dbReference type="PATRIC" id="fig|345073.21.peg.155"/>
<dbReference type="Proteomes" id="UP000000249">
    <property type="component" value="Chromosome 1"/>
</dbReference>
<evidence type="ECO:0000313" key="2">
    <source>
        <dbReference type="Proteomes" id="UP000000249"/>
    </source>
</evidence>
<dbReference type="SUPFAM" id="SSF54534">
    <property type="entry name" value="FKBP-like"/>
    <property type="match status" value="1"/>
</dbReference>
<organism evidence="1 2">
    <name type="scientific">Vibrio cholerae serotype O1 (strain ATCC 39541 / Classical Ogawa 395 / O395)</name>
    <dbReference type="NCBI Taxonomy" id="345073"/>
    <lineage>
        <taxon>Bacteria</taxon>
        <taxon>Pseudomonadati</taxon>
        <taxon>Pseudomonadota</taxon>
        <taxon>Gammaproteobacteria</taxon>
        <taxon>Vibrionales</taxon>
        <taxon>Vibrionaceae</taxon>
        <taxon>Vibrio</taxon>
    </lineage>
</organism>
<name>A0A0H3AHK8_VIBC3</name>
<dbReference type="OrthoDB" id="5905571at2"/>
<dbReference type="eggNOG" id="ENOG5033ET3">
    <property type="taxonomic scope" value="Bacteria"/>
</dbReference>